<sequence>MFDDFFYWKAIGDVTASAARNGQLSANPEGPPPMTMTS</sequence>
<evidence type="ECO:0000313" key="3">
    <source>
        <dbReference type="Proteomes" id="UP000015530"/>
    </source>
</evidence>
<dbReference type="HOGENOM" id="CLU_3335522_0_0_1"/>
<protein>
    <submittedName>
        <fullName evidence="2">Uncharacterized protein</fullName>
    </submittedName>
</protein>
<accession>T0LA45</accession>
<comment type="caution">
    <text evidence="2">The sequence shown here is derived from an EMBL/GenBank/DDBJ whole genome shotgun (WGS) entry which is preliminary data.</text>
</comment>
<gene>
    <name evidence="2" type="ORF">CGLO_12208</name>
</gene>
<reference evidence="3" key="1">
    <citation type="journal article" date="2013" name="Mol. Plant Microbe Interact.">
        <title>Global aspects of pacC regulation of pathogenicity genes in Colletotrichum gloeosporioides as revealed by transcriptome analysis.</title>
        <authorList>
            <person name="Alkan N."/>
            <person name="Meng X."/>
            <person name="Friedlander G."/>
            <person name="Reuveni E."/>
            <person name="Sukno S."/>
            <person name="Sherman A."/>
            <person name="Thon M."/>
            <person name="Fluhr R."/>
            <person name="Prusky D."/>
        </authorList>
    </citation>
    <scope>NUCLEOTIDE SEQUENCE [LARGE SCALE GENOMIC DNA]</scope>
    <source>
        <strain evidence="3">Cg-14</strain>
    </source>
</reference>
<organism evidence="2 3">
    <name type="scientific">Colletotrichum gloeosporioides (strain Cg-14)</name>
    <name type="common">Anthracnose fungus</name>
    <name type="synonym">Glomerella cingulata</name>
    <dbReference type="NCBI Taxonomy" id="1237896"/>
    <lineage>
        <taxon>Eukaryota</taxon>
        <taxon>Fungi</taxon>
        <taxon>Dikarya</taxon>
        <taxon>Ascomycota</taxon>
        <taxon>Pezizomycotina</taxon>
        <taxon>Sordariomycetes</taxon>
        <taxon>Hypocreomycetidae</taxon>
        <taxon>Glomerellales</taxon>
        <taxon>Glomerellaceae</taxon>
        <taxon>Colletotrichum</taxon>
        <taxon>Colletotrichum gloeosporioides species complex</taxon>
    </lineage>
</organism>
<feature type="compositionally biased region" description="Pro residues" evidence="1">
    <location>
        <begin position="29"/>
        <end position="38"/>
    </location>
</feature>
<dbReference type="AlphaFoldDB" id="T0LA45"/>
<feature type="region of interest" description="Disordered" evidence="1">
    <location>
        <begin position="18"/>
        <end position="38"/>
    </location>
</feature>
<evidence type="ECO:0000256" key="1">
    <source>
        <dbReference type="SAM" id="MobiDB-lite"/>
    </source>
</evidence>
<evidence type="ECO:0000313" key="2">
    <source>
        <dbReference type="EMBL" id="EQB48551.1"/>
    </source>
</evidence>
<dbReference type="EMBL" id="AMYD01002586">
    <property type="protein sequence ID" value="EQB48551.1"/>
    <property type="molecule type" value="Genomic_DNA"/>
</dbReference>
<name>T0LA45_COLGC</name>
<dbReference type="Proteomes" id="UP000015530">
    <property type="component" value="Unassembled WGS sequence"/>
</dbReference>
<proteinExistence type="predicted"/>